<feature type="domain" description="C2H2-type" evidence="3">
    <location>
        <begin position="87"/>
        <end position="114"/>
    </location>
</feature>
<dbReference type="OrthoDB" id="1933825at2759"/>
<evidence type="ECO:0000256" key="1">
    <source>
        <dbReference type="PROSITE-ProRule" id="PRU00042"/>
    </source>
</evidence>
<sequence>MISLEEVIDDHNRQQTEELLLTDVVNLDETGDDEDYNNGNHHPGEWLNLSLNSTSSSSSSSSNINTIAGDSDQLQQPRQSAPSGKVFSCNFCMRKFYSSQALGGHQNAHKRERGAARRYQYSHRSMMSMMSLMPFNTSTTSMIRSLGVHPHSLVHKRGCNSRLGTSVAARFDEEATPGLGMVWTSPFPLDDAMDLIWPGSFRMDRQVAAEPKIEPLKLDLNLRL</sequence>
<dbReference type="InterPro" id="IPR036236">
    <property type="entry name" value="Znf_C2H2_sf"/>
</dbReference>
<dbReference type="PANTHER" id="PTHR47593:SF8">
    <property type="entry name" value="OS12G0581900 PROTEIN"/>
    <property type="match status" value="1"/>
</dbReference>
<dbReference type="InterPro" id="IPR013087">
    <property type="entry name" value="Znf_C2H2_type"/>
</dbReference>
<feature type="compositionally biased region" description="Polar residues" evidence="2">
    <location>
        <begin position="72"/>
        <end position="81"/>
    </location>
</feature>
<dbReference type="SUPFAM" id="SSF57667">
    <property type="entry name" value="beta-beta-alpha zinc fingers"/>
    <property type="match status" value="1"/>
</dbReference>
<dbReference type="InterPro" id="IPR053266">
    <property type="entry name" value="Zinc_finger_protein_7"/>
</dbReference>
<dbReference type="PROSITE" id="PS50157">
    <property type="entry name" value="ZINC_FINGER_C2H2_2"/>
    <property type="match status" value="1"/>
</dbReference>
<proteinExistence type="predicted"/>
<feature type="compositionally biased region" description="Low complexity" evidence="2">
    <location>
        <begin position="48"/>
        <end position="67"/>
    </location>
</feature>
<keyword evidence="1" id="KW-0479">Metal-binding</keyword>
<reference evidence="4" key="2">
    <citation type="submission" date="2021-03" db="UniProtKB">
        <authorList>
            <consortium name="EnsemblPlants"/>
        </authorList>
    </citation>
    <scope>IDENTIFICATION</scope>
</reference>
<evidence type="ECO:0000256" key="2">
    <source>
        <dbReference type="SAM" id="MobiDB-lite"/>
    </source>
</evidence>
<feature type="region of interest" description="Disordered" evidence="2">
    <location>
        <begin position="30"/>
        <end position="81"/>
    </location>
</feature>
<dbReference type="EMBL" id="UZAU01000008">
    <property type="status" value="NOT_ANNOTATED_CDS"/>
    <property type="molecule type" value="Genomic_DNA"/>
</dbReference>
<reference evidence="4" key="1">
    <citation type="submission" date="2018-11" db="EMBL/GenBank/DDBJ databases">
        <authorList>
            <person name="Grassa J C."/>
        </authorList>
    </citation>
    <scope>NUCLEOTIDE SEQUENCE [LARGE SCALE GENOMIC DNA]</scope>
</reference>
<dbReference type="AlphaFoldDB" id="A0A803R0Y2"/>
<evidence type="ECO:0000259" key="3">
    <source>
        <dbReference type="PROSITE" id="PS50157"/>
    </source>
</evidence>
<dbReference type="Gene3D" id="3.30.160.60">
    <property type="entry name" value="Classic Zinc Finger"/>
    <property type="match status" value="1"/>
</dbReference>
<dbReference type="OMA" id="DQGEWLN"/>
<keyword evidence="5" id="KW-1185">Reference proteome</keyword>
<keyword evidence="1" id="KW-0863">Zinc-finger</keyword>
<dbReference type="GO" id="GO:0008270">
    <property type="term" value="F:zinc ion binding"/>
    <property type="evidence" value="ECO:0007669"/>
    <property type="project" value="UniProtKB-KW"/>
</dbReference>
<evidence type="ECO:0000313" key="5">
    <source>
        <dbReference type="Proteomes" id="UP000596661"/>
    </source>
</evidence>
<dbReference type="Gramene" id="novel_model_376_5bd9a17a">
    <property type="protein sequence ID" value="cds.novel_model_376_5bd9a17a"/>
    <property type="gene ID" value="novel_gene_216_5bd9a17a"/>
</dbReference>
<evidence type="ECO:0000313" key="4">
    <source>
        <dbReference type="EnsemblPlants" id="cds.novel_model_376_5bd9a17a"/>
    </source>
</evidence>
<name>A0A803R0Y2_CANSA</name>
<accession>A0A803R0Y2</accession>
<organism evidence="4 5">
    <name type="scientific">Cannabis sativa</name>
    <name type="common">Hemp</name>
    <name type="synonym">Marijuana</name>
    <dbReference type="NCBI Taxonomy" id="3483"/>
    <lineage>
        <taxon>Eukaryota</taxon>
        <taxon>Viridiplantae</taxon>
        <taxon>Streptophyta</taxon>
        <taxon>Embryophyta</taxon>
        <taxon>Tracheophyta</taxon>
        <taxon>Spermatophyta</taxon>
        <taxon>Magnoliopsida</taxon>
        <taxon>eudicotyledons</taxon>
        <taxon>Gunneridae</taxon>
        <taxon>Pentapetalae</taxon>
        <taxon>rosids</taxon>
        <taxon>fabids</taxon>
        <taxon>Rosales</taxon>
        <taxon>Cannabaceae</taxon>
        <taxon>Cannabis</taxon>
    </lineage>
</organism>
<dbReference type="PANTHER" id="PTHR47593">
    <property type="entry name" value="ZINC FINGER PROTEIN 4-LIKE"/>
    <property type="match status" value="1"/>
</dbReference>
<dbReference type="EnsemblPlants" id="novel_model_376_5bd9a17a">
    <property type="protein sequence ID" value="cds.novel_model_376_5bd9a17a"/>
    <property type="gene ID" value="novel_gene_216_5bd9a17a"/>
</dbReference>
<dbReference type="Proteomes" id="UP000596661">
    <property type="component" value="Chromosome 1"/>
</dbReference>
<dbReference type="PROSITE" id="PS00028">
    <property type="entry name" value="ZINC_FINGER_C2H2_1"/>
    <property type="match status" value="1"/>
</dbReference>
<keyword evidence="1" id="KW-0862">Zinc</keyword>
<protein>
    <recommendedName>
        <fullName evidence="3">C2H2-type domain-containing protein</fullName>
    </recommendedName>
</protein>